<dbReference type="RefSeq" id="WP_378937381.1">
    <property type="nucleotide sequence ID" value="NZ_JBHLVO010000024.1"/>
</dbReference>
<keyword evidence="4" id="KW-1185">Reference proteome</keyword>
<sequence length="228" mass="26566">MKLTKKAAIVLLSVSVLSACSNDKLMEEVEKTKKKNSEKQELQDQNKEELDKKQKEIIESNEKPIEDVIKESEMDKSKVISDGTNVKIKDNYTDENELAIYVGKVLFEFYTFSQSPEDFYQFLKDYGSPRIHEETVKDKDTGVLIFENVQSIYKQQKIQQESYVLSKVMLSKNKKEGYFYRKIKSNKGDEYYITSLVKENGVWKYSEDSPSPPFEVEEEKVLDENKGE</sequence>
<dbReference type="EMBL" id="JBHLVO010000024">
    <property type="protein sequence ID" value="MFC0273760.1"/>
    <property type="molecule type" value="Genomic_DNA"/>
</dbReference>
<accession>A0ABV6GJR8</accession>
<feature type="signal peptide" evidence="2">
    <location>
        <begin position="1"/>
        <end position="21"/>
    </location>
</feature>
<dbReference type="Proteomes" id="UP001589854">
    <property type="component" value="Unassembled WGS sequence"/>
</dbReference>
<name>A0ABV6GJR8_9BACI</name>
<evidence type="ECO:0008006" key="5">
    <source>
        <dbReference type="Google" id="ProtNLM"/>
    </source>
</evidence>
<keyword evidence="2" id="KW-0732">Signal</keyword>
<reference evidence="3 4" key="1">
    <citation type="submission" date="2024-09" db="EMBL/GenBank/DDBJ databases">
        <authorList>
            <person name="Sun Q."/>
            <person name="Mori K."/>
        </authorList>
    </citation>
    <scope>NUCLEOTIDE SEQUENCE [LARGE SCALE GENOMIC DNA]</scope>
    <source>
        <strain evidence="3 4">CCM 7228</strain>
    </source>
</reference>
<feature type="chain" id="PRO_5046672857" description="Lipoprotein" evidence="2">
    <location>
        <begin position="22"/>
        <end position="228"/>
    </location>
</feature>
<organism evidence="3 4">
    <name type="scientific">Metabacillus herbersteinensis</name>
    <dbReference type="NCBI Taxonomy" id="283816"/>
    <lineage>
        <taxon>Bacteria</taxon>
        <taxon>Bacillati</taxon>
        <taxon>Bacillota</taxon>
        <taxon>Bacilli</taxon>
        <taxon>Bacillales</taxon>
        <taxon>Bacillaceae</taxon>
        <taxon>Metabacillus</taxon>
    </lineage>
</organism>
<gene>
    <name evidence="3" type="ORF">ACFFIX_20445</name>
</gene>
<proteinExistence type="predicted"/>
<protein>
    <recommendedName>
        <fullName evidence="5">Lipoprotein</fullName>
    </recommendedName>
</protein>
<feature type="region of interest" description="Disordered" evidence="1">
    <location>
        <begin position="31"/>
        <end position="57"/>
    </location>
</feature>
<feature type="region of interest" description="Disordered" evidence="1">
    <location>
        <begin position="204"/>
        <end position="228"/>
    </location>
</feature>
<evidence type="ECO:0000256" key="2">
    <source>
        <dbReference type="SAM" id="SignalP"/>
    </source>
</evidence>
<comment type="caution">
    <text evidence="3">The sequence shown here is derived from an EMBL/GenBank/DDBJ whole genome shotgun (WGS) entry which is preliminary data.</text>
</comment>
<dbReference type="PROSITE" id="PS51257">
    <property type="entry name" value="PROKAR_LIPOPROTEIN"/>
    <property type="match status" value="1"/>
</dbReference>
<evidence type="ECO:0000256" key="1">
    <source>
        <dbReference type="SAM" id="MobiDB-lite"/>
    </source>
</evidence>
<evidence type="ECO:0000313" key="4">
    <source>
        <dbReference type="Proteomes" id="UP001589854"/>
    </source>
</evidence>
<evidence type="ECO:0000313" key="3">
    <source>
        <dbReference type="EMBL" id="MFC0273760.1"/>
    </source>
</evidence>